<evidence type="ECO:0000256" key="1">
    <source>
        <dbReference type="SAM" id="Phobius"/>
    </source>
</evidence>
<dbReference type="OrthoDB" id="419711at2759"/>
<accession>A0A6A6C6M1</accession>
<dbReference type="AlphaFoldDB" id="A0A6A6C6M1"/>
<dbReference type="GO" id="GO:0016020">
    <property type="term" value="C:membrane"/>
    <property type="evidence" value="ECO:0007669"/>
    <property type="project" value="TreeGrafter"/>
</dbReference>
<dbReference type="Proteomes" id="UP000799537">
    <property type="component" value="Unassembled WGS sequence"/>
</dbReference>
<protein>
    <submittedName>
        <fullName evidence="2">Uncharacterized protein</fullName>
    </submittedName>
</protein>
<feature type="transmembrane region" description="Helical" evidence="1">
    <location>
        <begin position="232"/>
        <end position="256"/>
    </location>
</feature>
<proteinExistence type="predicted"/>
<reference evidence="2" key="1">
    <citation type="journal article" date="2020" name="Stud. Mycol.">
        <title>101 Dothideomycetes genomes: a test case for predicting lifestyles and emergence of pathogens.</title>
        <authorList>
            <person name="Haridas S."/>
            <person name="Albert R."/>
            <person name="Binder M."/>
            <person name="Bloem J."/>
            <person name="Labutti K."/>
            <person name="Salamov A."/>
            <person name="Andreopoulos B."/>
            <person name="Baker S."/>
            <person name="Barry K."/>
            <person name="Bills G."/>
            <person name="Bluhm B."/>
            <person name="Cannon C."/>
            <person name="Castanera R."/>
            <person name="Culley D."/>
            <person name="Daum C."/>
            <person name="Ezra D."/>
            <person name="Gonzalez J."/>
            <person name="Henrissat B."/>
            <person name="Kuo A."/>
            <person name="Liang C."/>
            <person name="Lipzen A."/>
            <person name="Lutzoni F."/>
            <person name="Magnuson J."/>
            <person name="Mondo S."/>
            <person name="Nolan M."/>
            <person name="Ohm R."/>
            <person name="Pangilinan J."/>
            <person name="Park H.-J."/>
            <person name="Ramirez L."/>
            <person name="Alfaro M."/>
            <person name="Sun H."/>
            <person name="Tritt A."/>
            <person name="Yoshinaga Y."/>
            <person name="Zwiers L.-H."/>
            <person name="Turgeon B."/>
            <person name="Goodwin S."/>
            <person name="Spatafora J."/>
            <person name="Crous P."/>
            <person name="Grigoriev I."/>
        </authorList>
    </citation>
    <scope>NUCLEOTIDE SEQUENCE</scope>
    <source>
        <strain evidence="2">ATCC 36951</strain>
    </source>
</reference>
<dbReference type="PANTHER" id="PTHR12242:SF1">
    <property type="entry name" value="MYND-TYPE DOMAIN-CONTAINING PROTEIN"/>
    <property type="match status" value="1"/>
</dbReference>
<keyword evidence="1" id="KW-1133">Transmembrane helix</keyword>
<keyword evidence="1" id="KW-0812">Transmembrane</keyword>
<keyword evidence="3" id="KW-1185">Reference proteome</keyword>
<dbReference type="RefSeq" id="XP_033662421.1">
    <property type="nucleotide sequence ID" value="XM_033808792.1"/>
</dbReference>
<feature type="transmembrane region" description="Helical" evidence="1">
    <location>
        <begin position="85"/>
        <end position="109"/>
    </location>
</feature>
<organism evidence="2 3">
    <name type="scientific">Zasmidium cellare ATCC 36951</name>
    <dbReference type="NCBI Taxonomy" id="1080233"/>
    <lineage>
        <taxon>Eukaryota</taxon>
        <taxon>Fungi</taxon>
        <taxon>Dikarya</taxon>
        <taxon>Ascomycota</taxon>
        <taxon>Pezizomycotina</taxon>
        <taxon>Dothideomycetes</taxon>
        <taxon>Dothideomycetidae</taxon>
        <taxon>Mycosphaerellales</taxon>
        <taxon>Mycosphaerellaceae</taxon>
        <taxon>Zasmidium</taxon>
    </lineage>
</organism>
<keyword evidence="1" id="KW-0472">Membrane</keyword>
<dbReference type="EMBL" id="ML993618">
    <property type="protein sequence ID" value="KAF2161532.1"/>
    <property type="molecule type" value="Genomic_DNA"/>
</dbReference>
<feature type="transmembrane region" description="Helical" evidence="1">
    <location>
        <begin position="194"/>
        <end position="212"/>
    </location>
</feature>
<feature type="transmembrane region" description="Helical" evidence="1">
    <location>
        <begin position="130"/>
        <end position="149"/>
    </location>
</feature>
<name>A0A6A6C6M1_ZASCE</name>
<evidence type="ECO:0000313" key="3">
    <source>
        <dbReference type="Proteomes" id="UP000799537"/>
    </source>
</evidence>
<gene>
    <name evidence="2" type="ORF">M409DRAFT_27930</name>
</gene>
<dbReference type="PANTHER" id="PTHR12242">
    <property type="entry name" value="OS02G0130600 PROTEIN-RELATED"/>
    <property type="match status" value="1"/>
</dbReference>
<evidence type="ECO:0000313" key="2">
    <source>
        <dbReference type="EMBL" id="KAF2161532.1"/>
    </source>
</evidence>
<sequence>MLLLSYEAFGVPPTGFDLGRSFVRSDIVSPSVLAGIRILISIYIFTTIVVAYAWQAGHHARQSLGDVNIDPYIIVTGREMIGKTFSYFTFLTWWSMGFYFAIAGFHTIYHARRRQPYLHRWPKYLQLLHSLFYSTVISFPFLVTIAYWGSLWGRVWIKQRYVEWLNLSVHALNSVFALEEIMLPATSPPPPTHLSVVLLILSVYLGLAYLTKATQGWYVYEWMNPAHGNASIVLHVFIYAAVMIAIFVAVWGGIWLRKRLTNRPRKLPSTPQRIASDTSQETAVKKGQELILTKSWRIQWSFEVQHHIRPKNGDMI</sequence>
<feature type="transmembrane region" description="Helical" evidence="1">
    <location>
        <begin position="34"/>
        <end position="54"/>
    </location>
</feature>
<dbReference type="GeneID" id="54562064"/>